<dbReference type="Pfam" id="PF00300">
    <property type="entry name" value="His_Phos_1"/>
    <property type="match status" value="1"/>
</dbReference>
<feature type="domain" description="SH3" evidence="14">
    <location>
        <begin position="602"/>
        <end position="667"/>
    </location>
</feature>
<dbReference type="CDD" id="cd14301">
    <property type="entry name" value="UBA_UBS3B"/>
    <property type="match status" value="1"/>
</dbReference>
<dbReference type="SUPFAM" id="SSF46934">
    <property type="entry name" value="UBA-like"/>
    <property type="match status" value="1"/>
</dbReference>
<evidence type="ECO:0000256" key="11">
    <source>
        <dbReference type="ARBA" id="ARBA00074288"/>
    </source>
</evidence>
<proteinExistence type="predicted"/>
<dbReference type="GO" id="GO:0003993">
    <property type="term" value="F:acid phosphatase activity"/>
    <property type="evidence" value="ECO:0007669"/>
    <property type="project" value="UniProtKB-ARBA"/>
</dbReference>
<dbReference type="Pfam" id="PF22562">
    <property type="entry name" value="UBA_7"/>
    <property type="match status" value="1"/>
</dbReference>
<dbReference type="GO" id="GO:0005634">
    <property type="term" value="C:nucleus"/>
    <property type="evidence" value="ECO:0007669"/>
    <property type="project" value="UniProtKB-SubCell"/>
</dbReference>
<dbReference type="CDD" id="cd11791">
    <property type="entry name" value="SH3_UBASH3"/>
    <property type="match status" value="2"/>
</dbReference>
<evidence type="ECO:0000256" key="7">
    <source>
        <dbReference type="ARBA" id="ARBA00023242"/>
    </source>
</evidence>
<dbReference type="GO" id="GO:0004721">
    <property type="term" value="F:phosphoprotein phosphatase activity"/>
    <property type="evidence" value="ECO:0007669"/>
    <property type="project" value="UniProtKB-KW"/>
</dbReference>
<evidence type="ECO:0000256" key="13">
    <source>
        <dbReference type="PROSITE-ProRule" id="PRU00192"/>
    </source>
</evidence>
<dbReference type="FunFam" id="3.40.50.1240:FF:000032">
    <property type="entry name" value="Blast:Protein UBASH3A homolog"/>
    <property type="match status" value="1"/>
</dbReference>
<evidence type="ECO:0000256" key="1">
    <source>
        <dbReference type="ARBA" id="ARBA00004123"/>
    </source>
</evidence>
<dbReference type="Pfam" id="PF14604">
    <property type="entry name" value="SH3_9"/>
    <property type="match status" value="2"/>
</dbReference>
<dbReference type="CTD" id="42840"/>
<dbReference type="FunFam" id="2.30.30.40:FF:000052">
    <property type="entry name" value="Ubiquitin-associated and SH3 domain-containing protein B"/>
    <property type="match status" value="2"/>
</dbReference>
<dbReference type="AlphaFoldDB" id="A0A3Q0JLA2"/>
<dbReference type="PANTHER" id="PTHR16469">
    <property type="entry name" value="UBIQUITIN-ASSOCIATED AND SH3 DOMAIN-CONTAINING BA-RELATED"/>
    <property type="match status" value="1"/>
</dbReference>
<dbReference type="PROSITE" id="PS50030">
    <property type="entry name" value="UBA"/>
    <property type="match status" value="1"/>
</dbReference>
<dbReference type="InterPro" id="IPR051710">
    <property type="entry name" value="Phosphatase_SH3-domain"/>
</dbReference>
<dbReference type="SMART" id="SM00326">
    <property type="entry name" value="SH3"/>
    <property type="match status" value="2"/>
</dbReference>
<feature type="domain" description="SH3" evidence="14">
    <location>
        <begin position="274"/>
        <end position="339"/>
    </location>
</feature>
<dbReference type="InterPro" id="IPR001452">
    <property type="entry name" value="SH3_domain"/>
</dbReference>
<evidence type="ECO:0000256" key="3">
    <source>
        <dbReference type="ARBA" id="ARBA00022443"/>
    </source>
</evidence>
<reference evidence="17" key="1">
    <citation type="submission" date="2025-08" db="UniProtKB">
        <authorList>
            <consortium name="RefSeq"/>
        </authorList>
    </citation>
    <scope>IDENTIFICATION</scope>
</reference>
<dbReference type="GO" id="GO:0005829">
    <property type="term" value="C:cytosol"/>
    <property type="evidence" value="ECO:0007669"/>
    <property type="project" value="UniProtKB-SubCell"/>
</dbReference>
<dbReference type="CDD" id="cd07067">
    <property type="entry name" value="HP_PGM_like"/>
    <property type="match status" value="1"/>
</dbReference>
<accession>A0A3Q0JLA2</accession>
<feature type="domain" description="UBA" evidence="15">
    <location>
        <begin position="28"/>
        <end position="60"/>
    </location>
</feature>
<evidence type="ECO:0000256" key="8">
    <source>
        <dbReference type="ARBA" id="ARBA00050567"/>
    </source>
</evidence>
<dbReference type="PANTHER" id="PTHR16469:SF27">
    <property type="entry name" value="UBIQUITIN-ASSOCIATED AND SH3 DOMAIN-CONTAINING BA-RELATED"/>
    <property type="match status" value="1"/>
</dbReference>
<sequence>MATAALPPRKNSTPTKITKQHLSPSQILLQMGFPKVRVEKALAATGNRGVQLAADWLLAHVNDPTIDEVSPREYIVYAYPTGVFLQQLQQFWEKSKVECGWNGAHNFIPHITLVSFFKAPDECSQTLAKTLKQIVELARNDVSQNIKLETYMSQNFMGFFVSDEHADVLKRIALQFVKDVSNEIVTDDTYEQLDALATCFPWCTGVASSGRFSLPRSVTPISLEPHVKSLHLTLAYQFPTNQYNTLKSMVETTLNPSSSNMWQIRLYSRDSRLAGKQVHKVLYSHVPREHDELELRPGDFIYISPEALASSLDGWVEGTSWLTGCSGYLPLNYTERTAESDAWTLHRTVALFSHHITSSNMDSEESSVCPVTFSRQLSSSELSPLPHVVYENVSSPDNNNQLSVGDMENPRQLYIIRHGERVDFTFGKWIPYCFDENGKIFDLTLEAPDECSQTLAKTLKQIVELARNDVSQNIKLETYMSQNFMGFFVSDEHADVLKRIALQFVKDVSNEIVTDDTYEQLDALATCFPWCTGVASSGRFSLPRSVTPISLEPHVKSLHLTLAYQFPTNQYNTLKSMVETTLNPSSSNMWQIRLYSRDSRLAGKQVHKVLYSHVPREHDELELRPGDFIYISPEALASSLDGWVEGTSWLTGCSGYLPLNYTERTAESDAWTLHRTVALFSHHITSSNMDSEESSVCPVTFSRQLSSSELSPLPHVVYENVSSPDNNNQLSVGDMENPRQLYIIRHGERVDFTFGKWIPYCFDENGQYIRKDLNLPKCLPTRSGGPQGFAKDCPLTNVGELQARLTGECLSVANVLIHNVFCSPSLRCVQTCHNLLVGLNLASQIRINIEPGLFEWLAWYPDALPDWMSLEELTSAGFNVNMNYKPLMSLEELAELRSETCEQFYIRNHQLTETIISNTGLGNILLVGHAATLDTCSRQLLGAPPRTSQEMTKLLKNIPYCSLATLEQDPSDERWTLIDSPAPPVTHSNNHRFDWKVLLT</sequence>
<dbReference type="SUPFAM" id="SSF53254">
    <property type="entry name" value="Phosphoglycerate mutase-like"/>
    <property type="match status" value="1"/>
</dbReference>
<evidence type="ECO:0000256" key="12">
    <source>
        <dbReference type="ARBA" id="ARBA00083868"/>
    </source>
</evidence>
<evidence type="ECO:0000313" key="17">
    <source>
        <dbReference type="RefSeq" id="XP_026689169.1"/>
    </source>
</evidence>
<dbReference type="Gene3D" id="2.30.30.40">
    <property type="entry name" value="SH3 Domains"/>
    <property type="match status" value="2"/>
</dbReference>
<evidence type="ECO:0000256" key="6">
    <source>
        <dbReference type="ARBA" id="ARBA00022912"/>
    </source>
</evidence>
<evidence type="ECO:0000259" key="15">
    <source>
        <dbReference type="PROSITE" id="PS50030"/>
    </source>
</evidence>
<evidence type="ECO:0000256" key="2">
    <source>
        <dbReference type="ARBA" id="ARBA00004514"/>
    </source>
</evidence>
<comment type="subcellular location">
    <subcellularLocation>
        <location evidence="2">Cytoplasm</location>
        <location evidence="2">Cytosol</location>
    </subcellularLocation>
    <subcellularLocation>
        <location evidence="1">Nucleus</location>
    </subcellularLocation>
</comment>
<keyword evidence="5" id="KW-0378">Hydrolase</keyword>
<comment type="catalytic activity">
    <reaction evidence="9">
        <text>2-deoxyecdysone 22-phosphate + H2O = 2-deoxyecdysone + phosphate</text>
        <dbReference type="Rhea" id="RHEA:63584"/>
        <dbReference type="ChEBI" id="CHEBI:15377"/>
        <dbReference type="ChEBI" id="CHEBI:19566"/>
        <dbReference type="ChEBI" id="CHEBI:43474"/>
        <dbReference type="ChEBI" id="CHEBI:147386"/>
    </reaction>
</comment>
<dbReference type="InterPro" id="IPR029033">
    <property type="entry name" value="His_PPase_superfam"/>
</dbReference>
<dbReference type="KEGG" id="dci:103524284"/>
<name>A0A3Q0JLA2_DIACI</name>
<dbReference type="FunFam" id="1.10.8.10:FF:000053">
    <property type="entry name" value="Ubiquitin-associated and SH3 domain-containing, A"/>
    <property type="match status" value="1"/>
</dbReference>
<dbReference type="GeneID" id="103524284"/>
<organism evidence="16 17">
    <name type="scientific">Diaphorina citri</name>
    <name type="common">Asian citrus psyllid</name>
    <dbReference type="NCBI Taxonomy" id="121845"/>
    <lineage>
        <taxon>Eukaryota</taxon>
        <taxon>Metazoa</taxon>
        <taxon>Ecdysozoa</taxon>
        <taxon>Arthropoda</taxon>
        <taxon>Hexapoda</taxon>
        <taxon>Insecta</taxon>
        <taxon>Pterygota</taxon>
        <taxon>Neoptera</taxon>
        <taxon>Paraneoptera</taxon>
        <taxon>Hemiptera</taxon>
        <taxon>Sternorrhyncha</taxon>
        <taxon>Psylloidea</taxon>
        <taxon>Psyllidae</taxon>
        <taxon>Diaphorininae</taxon>
        <taxon>Diaphorina</taxon>
    </lineage>
</organism>
<evidence type="ECO:0000256" key="10">
    <source>
        <dbReference type="ARBA" id="ARBA00052011"/>
    </source>
</evidence>
<keyword evidence="7" id="KW-0539">Nucleus</keyword>
<dbReference type="Gene3D" id="1.10.8.10">
    <property type="entry name" value="DNA helicase RuvA subunit, C-terminal domain"/>
    <property type="match status" value="1"/>
</dbReference>
<evidence type="ECO:0000256" key="5">
    <source>
        <dbReference type="ARBA" id="ARBA00022801"/>
    </source>
</evidence>
<dbReference type="PROSITE" id="PS50002">
    <property type="entry name" value="SH3"/>
    <property type="match status" value="2"/>
</dbReference>
<evidence type="ECO:0000256" key="9">
    <source>
        <dbReference type="ARBA" id="ARBA00051991"/>
    </source>
</evidence>
<keyword evidence="3 13" id="KW-0728">SH3 domain</keyword>
<protein>
    <recommendedName>
        <fullName evidence="11">Ecdysteroid-phosphate phosphatase</fullName>
    </recommendedName>
    <alternativeName>
        <fullName evidence="12">Protein UBASH3A homolog</fullName>
    </alternativeName>
</protein>
<evidence type="ECO:0000259" key="14">
    <source>
        <dbReference type="PROSITE" id="PS50002"/>
    </source>
</evidence>
<evidence type="ECO:0000256" key="4">
    <source>
        <dbReference type="ARBA" id="ARBA00022490"/>
    </source>
</evidence>
<keyword evidence="16" id="KW-1185">Reference proteome</keyword>
<dbReference type="InterPro" id="IPR036028">
    <property type="entry name" value="SH3-like_dom_sf"/>
</dbReference>
<dbReference type="PaxDb" id="121845-A0A3Q0JLA2"/>
<dbReference type="InterPro" id="IPR009060">
    <property type="entry name" value="UBA-like_sf"/>
</dbReference>
<keyword evidence="6" id="KW-0904">Protein phosphatase</keyword>
<gene>
    <name evidence="17" type="primary">LOC103524284</name>
</gene>
<dbReference type="GO" id="GO:0102531">
    <property type="term" value="F:ecdysteroid-phosphate phosphatase activity"/>
    <property type="evidence" value="ECO:0007669"/>
    <property type="project" value="UniProtKB-ARBA"/>
</dbReference>
<comment type="catalytic activity">
    <reaction evidence="8">
        <text>20-hydroxyecdysone 22-phosphate + H2O = 20-hydroxyecdysone + phosphate</text>
        <dbReference type="Rhea" id="RHEA:63580"/>
        <dbReference type="ChEBI" id="CHEBI:15377"/>
        <dbReference type="ChEBI" id="CHEBI:16587"/>
        <dbReference type="ChEBI" id="CHEBI:43474"/>
        <dbReference type="ChEBI" id="CHEBI:147382"/>
    </reaction>
</comment>
<comment type="catalytic activity">
    <reaction evidence="10">
        <text>ecdysone 22-phosphate + H2O = ecdysone + phosphate</text>
        <dbReference type="Rhea" id="RHEA:63576"/>
        <dbReference type="ChEBI" id="CHEBI:15377"/>
        <dbReference type="ChEBI" id="CHEBI:16688"/>
        <dbReference type="ChEBI" id="CHEBI:43474"/>
        <dbReference type="ChEBI" id="CHEBI:147380"/>
    </reaction>
</comment>
<dbReference type="STRING" id="121845.A0A3Q0JLA2"/>
<dbReference type="Gene3D" id="3.40.50.1240">
    <property type="entry name" value="Phosphoglycerate mutase-like"/>
    <property type="match status" value="2"/>
</dbReference>
<evidence type="ECO:0000313" key="16">
    <source>
        <dbReference type="Proteomes" id="UP000079169"/>
    </source>
</evidence>
<dbReference type="Proteomes" id="UP000079169">
    <property type="component" value="Unplaced"/>
</dbReference>
<dbReference type="RefSeq" id="XP_026689169.1">
    <property type="nucleotide sequence ID" value="XM_026833368.1"/>
</dbReference>
<dbReference type="SUPFAM" id="SSF50044">
    <property type="entry name" value="SH3-domain"/>
    <property type="match status" value="2"/>
</dbReference>
<keyword evidence="4" id="KW-0963">Cytoplasm</keyword>
<dbReference type="InterPro" id="IPR015940">
    <property type="entry name" value="UBA"/>
</dbReference>
<dbReference type="InterPro" id="IPR013078">
    <property type="entry name" value="His_Pase_superF_clade-1"/>
</dbReference>